<name>A0ABM7WA67_9BACT</name>
<evidence type="ECO:0000313" key="2">
    <source>
        <dbReference type="Proteomes" id="UP000830055"/>
    </source>
</evidence>
<keyword evidence="2" id="KW-1185">Reference proteome</keyword>
<gene>
    <name evidence="1" type="ORF">DPPLL_21290</name>
</gene>
<dbReference type="Proteomes" id="UP000830055">
    <property type="component" value="Chromosome"/>
</dbReference>
<dbReference type="RefSeq" id="WP_284151178.1">
    <property type="nucleotide sequence ID" value="NZ_AP025516.1"/>
</dbReference>
<organism evidence="1 2">
    <name type="scientific">Desulfofustis limnaeus</name>
    <dbReference type="NCBI Taxonomy" id="2740163"/>
    <lineage>
        <taxon>Bacteria</taxon>
        <taxon>Pseudomonadati</taxon>
        <taxon>Thermodesulfobacteriota</taxon>
        <taxon>Desulfobulbia</taxon>
        <taxon>Desulfobulbales</taxon>
        <taxon>Desulfocapsaceae</taxon>
        <taxon>Desulfofustis</taxon>
    </lineage>
</organism>
<protein>
    <submittedName>
        <fullName evidence="1">Uncharacterized protein</fullName>
    </submittedName>
</protein>
<sequence length="198" mass="21936">MSVVTHHAADDSGRPRHHDPHLLIVGGSGRNVGKTECVCRVISHGLQFRPDIYALKVSAVYPGELVWHGSHQEDEPPFHLFEENDRTSAKDTGRMLRAGARRVFYLRCDDTAVEAAYHRVRRMLPPEATLVCESNSLANFVRPGLLLAITTPHGPVKPRSRPLLELADLLMVSDGTSGFPEIASIGVDELGCWRLTDR</sequence>
<accession>A0ABM7WA67</accession>
<evidence type="ECO:0000313" key="1">
    <source>
        <dbReference type="EMBL" id="BDD87764.1"/>
    </source>
</evidence>
<proteinExistence type="predicted"/>
<dbReference type="EMBL" id="AP025516">
    <property type="protein sequence ID" value="BDD87764.1"/>
    <property type="molecule type" value="Genomic_DNA"/>
</dbReference>
<reference evidence="1 2" key="1">
    <citation type="submission" date="2022-01" db="EMBL/GenBank/DDBJ databases">
        <title>Desulfofustis limnae sp. nov., a novel mesophilic sulfate-reducing bacterium isolated from marsh soil.</title>
        <authorList>
            <person name="Watanabe M."/>
            <person name="Takahashi A."/>
            <person name="Kojima H."/>
            <person name="Fukui M."/>
        </authorList>
    </citation>
    <scope>NUCLEOTIDE SEQUENCE [LARGE SCALE GENOMIC DNA]</scope>
    <source>
        <strain evidence="1 2">PPLL</strain>
    </source>
</reference>